<evidence type="ECO:0000313" key="4">
    <source>
        <dbReference type="Proteomes" id="UP000184291"/>
    </source>
</evidence>
<dbReference type="GO" id="GO:0003990">
    <property type="term" value="F:acetylcholinesterase activity"/>
    <property type="evidence" value="ECO:0007669"/>
    <property type="project" value="TreeGrafter"/>
</dbReference>
<dbReference type="InterPro" id="IPR050654">
    <property type="entry name" value="AChE-related_enzymes"/>
</dbReference>
<organism evidence="3 4">
    <name type="scientific">Actinomyces glycerinitolerans</name>
    <dbReference type="NCBI Taxonomy" id="1892869"/>
    <lineage>
        <taxon>Bacteria</taxon>
        <taxon>Bacillati</taxon>
        <taxon>Actinomycetota</taxon>
        <taxon>Actinomycetes</taxon>
        <taxon>Actinomycetales</taxon>
        <taxon>Actinomycetaceae</taxon>
        <taxon>Actinomyces</taxon>
    </lineage>
</organism>
<proteinExistence type="predicted"/>
<protein>
    <submittedName>
        <fullName evidence="3">Alpha/beta hydrolase fold</fullName>
    </submittedName>
</protein>
<dbReference type="RefSeq" id="WP_073331065.1">
    <property type="nucleotide sequence ID" value="NZ_FQTT01000011.1"/>
</dbReference>
<name>A0A1M4S172_9ACTO</name>
<gene>
    <name evidence="3" type="ORF">ACGLYG10_1959</name>
</gene>
<dbReference type="GO" id="GO:0005886">
    <property type="term" value="C:plasma membrane"/>
    <property type="evidence" value="ECO:0007669"/>
    <property type="project" value="TreeGrafter"/>
</dbReference>
<dbReference type="InterPro" id="IPR029058">
    <property type="entry name" value="AB_hydrolase_fold"/>
</dbReference>
<accession>A0A1M4S172</accession>
<dbReference type="GO" id="GO:0006581">
    <property type="term" value="P:acetylcholine catabolic process"/>
    <property type="evidence" value="ECO:0007669"/>
    <property type="project" value="TreeGrafter"/>
</dbReference>
<dbReference type="PANTHER" id="PTHR43918">
    <property type="entry name" value="ACETYLCHOLINESTERASE"/>
    <property type="match status" value="1"/>
</dbReference>
<keyword evidence="4" id="KW-1185">Reference proteome</keyword>
<keyword evidence="1 3" id="KW-0378">Hydrolase</keyword>
<reference evidence="4" key="1">
    <citation type="submission" date="2016-09" db="EMBL/GenBank/DDBJ databases">
        <authorList>
            <person name="Strepis N."/>
        </authorList>
    </citation>
    <scope>NUCLEOTIDE SEQUENCE [LARGE SCALE GENOMIC DNA]</scope>
</reference>
<dbReference type="GO" id="GO:0005615">
    <property type="term" value="C:extracellular space"/>
    <property type="evidence" value="ECO:0007669"/>
    <property type="project" value="TreeGrafter"/>
</dbReference>
<evidence type="ECO:0000313" key="3">
    <source>
        <dbReference type="EMBL" id="SHE25727.1"/>
    </source>
</evidence>
<evidence type="ECO:0000256" key="1">
    <source>
        <dbReference type="ARBA" id="ARBA00022801"/>
    </source>
</evidence>
<dbReference type="EMBL" id="FQTT01000011">
    <property type="protein sequence ID" value="SHE25727.1"/>
    <property type="molecule type" value="Genomic_DNA"/>
</dbReference>
<dbReference type="GO" id="GO:0019695">
    <property type="term" value="P:choline metabolic process"/>
    <property type="evidence" value="ECO:0007669"/>
    <property type="project" value="TreeGrafter"/>
</dbReference>
<dbReference type="Pfam" id="PF00135">
    <property type="entry name" value="COesterase"/>
    <property type="match status" value="1"/>
</dbReference>
<dbReference type="InterPro" id="IPR002018">
    <property type="entry name" value="CarbesteraseB"/>
</dbReference>
<dbReference type="Gene3D" id="3.40.50.1820">
    <property type="entry name" value="alpha/beta hydrolase"/>
    <property type="match status" value="1"/>
</dbReference>
<dbReference type="STRING" id="1892869.ACGLYG10_1959"/>
<sequence>MLVHTAIGTLRAERVGPTNTPVYRILGIPYAHAERFRAPEPVTTDPGDGVVNSGRGHCFPQRLMPGFMNLFLRHFQLRPEWQPRHDIQSEDALRVNVWTSGSDTPKPVLVFIHGGDCGSGTLPIYDGTHLAAQGIVVVTVTYRIGVLGHLHVVDGDRISCDRALLDQQAALRWIKDNISALGGDPERITLMGHCGGAQYALYQALNPDNRDLFHRLILCSGQRATPQPLDPDAERDAFARLLADNHLRDYRELAAAPLSRLLRLAQPTMTLSTTMDQPFFKVDPRDVLREGAFPHVAVLVGSTSDEFSMIEIPMWYRRMGIAKTPEEFDRTTTRLYGRWAAPIADALRPESTDLPDLQIKMMELLVFHSAALNLMERLSAHTTVYGYRFEYVPNLYRGLRCAYHGAEVAIFFGNLDRMRIPITDDNRRAMAVTQRDWLGFVRDGVMPHRPAFDAQARITRYRGDGETIPFPHLELLRELEGTDLAQRVVNAYMSRR</sequence>
<dbReference type="AlphaFoldDB" id="A0A1M4S172"/>
<dbReference type="PANTHER" id="PTHR43918:SF4">
    <property type="entry name" value="CARBOXYLIC ESTER HYDROLASE"/>
    <property type="match status" value="1"/>
</dbReference>
<dbReference type="SUPFAM" id="SSF53474">
    <property type="entry name" value="alpha/beta-Hydrolases"/>
    <property type="match status" value="1"/>
</dbReference>
<dbReference type="Proteomes" id="UP000184291">
    <property type="component" value="Unassembled WGS sequence"/>
</dbReference>
<dbReference type="OrthoDB" id="3199405at2"/>
<feature type="domain" description="Carboxylesterase type B" evidence="2">
    <location>
        <begin position="3"/>
        <end position="445"/>
    </location>
</feature>
<evidence type="ECO:0000259" key="2">
    <source>
        <dbReference type="Pfam" id="PF00135"/>
    </source>
</evidence>